<dbReference type="EMBL" id="KV453928">
    <property type="protein sequence ID" value="ODV74114.1"/>
    <property type="molecule type" value="Genomic_DNA"/>
</dbReference>
<proteinExistence type="predicted"/>
<dbReference type="AlphaFoldDB" id="A0A1E4S3N2"/>
<name>A0A1E4S3N2_CYBJN</name>
<sequence length="109" mass="12486">MPGSVDRSVPPTPQSHTVALACARQPVWHTVWFKGPLQVALAGEGRCTARLSLPGMTKTCGQYDTFWCYLYVWILWLMKHREGMRCWPMRWINVGRAGTKRRATSHNAR</sequence>
<reference evidence="1 2" key="1">
    <citation type="journal article" date="2016" name="Proc. Natl. Acad. Sci. U.S.A.">
        <title>Comparative genomics of biotechnologically important yeasts.</title>
        <authorList>
            <person name="Riley R."/>
            <person name="Haridas S."/>
            <person name="Wolfe K.H."/>
            <person name="Lopes M.R."/>
            <person name="Hittinger C.T."/>
            <person name="Goeker M."/>
            <person name="Salamov A.A."/>
            <person name="Wisecaver J.H."/>
            <person name="Long T.M."/>
            <person name="Calvey C.H."/>
            <person name="Aerts A.L."/>
            <person name="Barry K.W."/>
            <person name="Choi C."/>
            <person name="Clum A."/>
            <person name="Coughlan A.Y."/>
            <person name="Deshpande S."/>
            <person name="Douglass A.P."/>
            <person name="Hanson S.J."/>
            <person name="Klenk H.-P."/>
            <person name="LaButti K.M."/>
            <person name="Lapidus A."/>
            <person name="Lindquist E.A."/>
            <person name="Lipzen A.M."/>
            <person name="Meier-Kolthoff J.P."/>
            <person name="Ohm R.A."/>
            <person name="Otillar R.P."/>
            <person name="Pangilinan J.L."/>
            <person name="Peng Y."/>
            <person name="Rokas A."/>
            <person name="Rosa C.A."/>
            <person name="Scheuner C."/>
            <person name="Sibirny A.A."/>
            <person name="Slot J.C."/>
            <person name="Stielow J.B."/>
            <person name="Sun H."/>
            <person name="Kurtzman C.P."/>
            <person name="Blackwell M."/>
            <person name="Grigoriev I.V."/>
            <person name="Jeffries T.W."/>
        </authorList>
    </citation>
    <scope>NUCLEOTIDE SEQUENCE [LARGE SCALE GENOMIC DNA]</scope>
    <source>
        <strain evidence="2">ATCC 18201 / CBS 1600 / BCRC 20928 / JCM 3617 / NBRC 0987 / NRRL Y-1542</strain>
    </source>
</reference>
<organism evidence="1 2">
    <name type="scientific">Cyberlindnera jadinii (strain ATCC 18201 / CBS 1600 / BCRC 20928 / JCM 3617 / NBRC 0987 / NRRL Y-1542)</name>
    <name type="common">Torula yeast</name>
    <name type="synonym">Candida utilis</name>
    <dbReference type="NCBI Taxonomy" id="983966"/>
    <lineage>
        <taxon>Eukaryota</taxon>
        <taxon>Fungi</taxon>
        <taxon>Dikarya</taxon>
        <taxon>Ascomycota</taxon>
        <taxon>Saccharomycotina</taxon>
        <taxon>Saccharomycetes</taxon>
        <taxon>Phaffomycetales</taxon>
        <taxon>Phaffomycetaceae</taxon>
        <taxon>Cyberlindnera</taxon>
    </lineage>
</organism>
<keyword evidence="2" id="KW-1185">Reference proteome</keyword>
<dbReference type="RefSeq" id="XP_020071153.1">
    <property type="nucleotide sequence ID" value="XM_020217868.1"/>
</dbReference>
<dbReference type="PROSITE" id="PS51257">
    <property type="entry name" value="PROKAR_LIPOPROTEIN"/>
    <property type="match status" value="1"/>
</dbReference>
<dbReference type="GeneID" id="30992264"/>
<protein>
    <submittedName>
        <fullName evidence="1">Uncharacterized protein</fullName>
    </submittedName>
</protein>
<evidence type="ECO:0000313" key="1">
    <source>
        <dbReference type="EMBL" id="ODV74114.1"/>
    </source>
</evidence>
<dbReference type="Proteomes" id="UP000094389">
    <property type="component" value="Unassembled WGS sequence"/>
</dbReference>
<accession>A0A1E4S3N2</accession>
<evidence type="ECO:0000313" key="2">
    <source>
        <dbReference type="Proteomes" id="UP000094389"/>
    </source>
</evidence>
<gene>
    <name evidence="1" type="ORF">CYBJADRAFT_69604</name>
</gene>